<organism evidence="2 3">
    <name type="scientific">Polaribacter vadi</name>
    <dbReference type="NCBI Taxonomy" id="1774273"/>
    <lineage>
        <taxon>Bacteria</taxon>
        <taxon>Pseudomonadati</taxon>
        <taxon>Bacteroidota</taxon>
        <taxon>Flavobacteriia</taxon>
        <taxon>Flavobacteriales</taxon>
        <taxon>Flavobacteriaceae</taxon>
    </lineage>
</organism>
<dbReference type="Gene3D" id="3.40.50.450">
    <property type="match status" value="1"/>
</dbReference>
<evidence type="ECO:0000259" key="1">
    <source>
        <dbReference type="Pfam" id="PF10686"/>
    </source>
</evidence>
<comment type="caution">
    <text evidence="2">The sequence shown here is derived from an EMBL/GenBank/DDBJ whole genome shotgun (WGS) entry which is preliminary data.</text>
</comment>
<accession>A0A1B8TT40</accession>
<dbReference type="STRING" id="1774273.LPB03_11950"/>
<evidence type="ECO:0000313" key="3">
    <source>
        <dbReference type="Proteomes" id="UP000092584"/>
    </source>
</evidence>
<gene>
    <name evidence="2" type="ORF">LPB3_11960</name>
</gene>
<name>A0A1B8TT40_9FLAO</name>
<reference evidence="3" key="1">
    <citation type="submission" date="2016-02" db="EMBL/GenBank/DDBJ databases">
        <authorList>
            <person name="Shin S.-K."/>
            <person name="Yi H."/>
            <person name="Kim E."/>
        </authorList>
    </citation>
    <scope>NUCLEOTIDE SEQUENCE [LARGE SCALE GENOMIC DNA]</scope>
    <source>
        <strain evidence="3">LPB0003</strain>
    </source>
</reference>
<dbReference type="EMBL" id="LSFM01000023">
    <property type="protein sequence ID" value="OBY62851.1"/>
    <property type="molecule type" value="Genomic_DNA"/>
</dbReference>
<dbReference type="AlphaFoldDB" id="A0A1B8TT40"/>
<evidence type="ECO:0000313" key="2">
    <source>
        <dbReference type="EMBL" id="OBY62851.1"/>
    </source>
</evidence>
<dbReference type="RefSeq" id="WP_065319832.1">
    <property type="nucleotide sequence ID" value="NZ_CP017477.1"/>
</dbReference>
<dbReference type="Pfam" id="PF10686">
    <property type="entry name" value="YAcAr"/>
    <property type="match status" value="1"/>
</dbReference>
<keyword evidence="3" id="KW-1185">Reference proteome</keyword>
<protein>
    <recommendedName>
        <fullName evidence="1">YspA cpYpsA-related SLOG domain-containing protein</fullName>
    </recommendedName>
</protein>
<dbReference type="InterPro" id="IPR019627">
    <property type="entry name" value="YAcAr"/>
</dbReference>
<sequence>MKLIIAGSRNFTDYQKLKTECSQFLQGHKNIEIVSGGHYKGADRLGIQYAKEKGFNLIKFPAEWNKFGKAAGPKRNKEMARYADALIVFWDGKSKGTKSMINLAKKEGLKIKIIFYINQS</sequence>
<proteinExistence type="predicted"/>
<feature type="domain" description="YspA cpYpsA-related SLOG" evidence="1">
    <location>
        <begin position="1"/>
        <end position="67"/>
    </location>
</feature>
<dbReference type="Proteomes" id="UP000092584">
    <property type="component" value="Unassembled WGS sequence"/>
</dbReference>
<dbReference type="OrthoDB" id="572639at2"/>
<dbReference type="KEGG" id="pob:LPB03_11950"/>